<evidence type="ECO:0000256" key="1">
    <source>
        <dbReference type="ARBA" id="ARBA00023125"/>
    </source>
</evidence>
<dbReference type="EMBL" id="JBBMFM010000064">
    <property type="protein sequence ID" value="MEQ2426495.1"/>
    <property type="molecule type" value="Genomic_DNA"/>
</dbReference>
<dbReference type="Proteomes" id="UP001454086">
    <property type="component" value="Unassembled WGS sequence"/>
</dbReference>
<dbReference type="SUPFAM" id="SSF47413">
    <property type="entry name" value="lambda repressor-like DNA-binding domains"/>
    <property type="match status" value="1"/>
</dbReference>
<dbReference type="RefSeq" id="WP_349118365.1">
    <property type="nucleotide sequence ID" value="NZ_JBBMFM010000064.1"/>
</dbReference>
<evidence type="ECO:0000313" key="4">
    <source>
        <dbReference type="Proteomes" id="UP001454086"/>
    </source>
</evidence>
<accession>A0ABV1D912</accession>
<dbReference type="CDD" id="cd00093">
    <property type="entry name" value="HTH_XRE"/>
    <property type="match status" value="1"/>
</dbReference>
<keyword evidence="1" id="KW-0238">DNA-binding</keyword>
<protein>
    <submittedName>
        <fullName evidence="3">Helix-turn-helix transcriptional regulator</fullName>
    </submittedName>
</protein>
<evidence type="ECO:0000313" key="3">
    <source>
        <dbReference type="EMBL" id="MEQ2426495.1"/>
    </source>
</evidence>
<sequence length="43" mass="4895">MSSIGKNIRNLRKQKKMSQEQLAGLLHVTRQAVSNWETGVSLR</sequence>
<dbReference type="InterPro" id="IPR010982">
    <property type="entry name" value="Lambda_DNA-bd_dom_sf"/>
</dbReference>
<feature type="domain" description="HTH cro/C1-type" evidence="2">
    <location>
        <begin position="8"/>
        <end position="39"/>
    </location>
</feature>
<reference evidence="3 4" key="1">
    <citation type="submission" date="2024-03" db="EMBL/GenBank/DDBJ databases">
        <title>Human intestinal bacterial collection.</title>
        <authorList>
            <person name="Pauvert C."/>
            <person name="Hitch T.C.A."/>
            <person name="Clavel T."/>
        </authorList>
    </citation>
    <scope>NUCLEOTIDE SEQUENCE [LARGE SCALE GENOMIC DNA]</scope>
    <source>
        <strain evidence="3 4">CLA-SR-H021</strain>
    </source>
</reference>
<evidence type="ECO:0000259" key="2">
    <source>
        <dbReference type="PROSITE" id="PS50943"/>
    </source>
</evidence>
<dbReference type="Gene3D" id="1.10.260.40">
    <property type="entry name" value="lambda repressor-like DNA-binding domains"/>
    <property type="match status" value="1"/>
</dbReference>
<proteinExistence type="predicted"/>
<dbReference type="PROSITE" id="PS50943">
    <property type="entry name" value="HTH_CROC1"/>
    <property type="match status" value="1"/>
</dbReference>
<organism evidence="3 4">
    <name type="scientific">Enterocloster hominis</name>
    <name type="common">ex Hitch et al. 2024</name>
    <dbReference type="NCBI Taxonomy" id="1917870"/>
    <lineage>
        <taxon>Bacteria</taxon>
        <taxon>Bacillati</taxon>
        <taxon>Bacillota</taxon>
        <taxon>Clostridia</taxon>
        <taxon>Lachnospirales</taxon>
        <taxon>Lachnospiraceae</taxon>
        <taxon>Enterocloster</taxon>
    </lineage>
</organism>
<dbReference type="PANTHER" id="PTHR46558:SF11">
    <property type="entry name" value="HTH-TYPE TRANSCRIPTIONAL REGULATOR XRE"/>
    <property type="match status" value="1"/>
</dbReference>
<gene>
    <name evidence="3" type="ORF">WMQ36_16095</name>
</gene>
<dbReference type="PANTHER" id="PTHR46558">
    <property type="entry name" value="TRACRIPTIONAL REGULATORY PROTEIN-RELATED-RELATED"/>
    <property type="match status" value="1"/>
</dbReference>
<dbReference type="InterPro" id="IPR001387">
    <property type="entry name" value="Cro/C1-type_HTH"/>
</dbReference>
<keyword evidence="4" id="KW-1185">Reference proteome</keyword>
<comment type="caution">
    <text evidence="3">The sequence shown here is derived from an EMBL/GenBank/DDBJ whole genome shotgun (WGS) entry which is preliminary data.</text>
</comment>
<dbReference type="Pfam" id="PF01381">
    <property type="entry name" value="HTH_3"/>
    <property type="match status" value="1"/>
</dbReference>
<name>A0ABV1D912_9FIRM</name>